<gene>
    <name evidence="4" type="ORF">B9Z19DRAFT_961281</name>
</gene>
<comment type="caution">
    <text evidence="4">The sequence shown here is derived from an EMBL/GenBank/DDBJ whole genome shotgun (WGS) entry which is preliminary data.</text>
</comment>
<name>A0A2T7A8Y8_TUBBO</name>
<dbReference type="OrthoDB" id="823504at2759"/>
<dbReference type="EMBL" id="NESQ01000003">
    <property type="protein sequence ID" value="PUU84190.1"/>
    <property type="molecule type" value="Genomic_DNA"/>
</dbReference>
<dbReference type="PROSITE" id="PS50297">
    <property type="entry name" value="ANK_REP_REGION"/>
    <property type="match status" value="2"/>
</dbReference>
<dbReference type="GO" id="GO:0005829">
    <property type="term" value="C:cytosol"/>
    <property type="evidence" value="ECO:0007669"/>
    <property type="project" value="TreeGrafter"/>
</dbReference>
<dbReference type="PROSITE" id="PS50088">
    <property type="entry name" value="ANK_REPEAT"/>
    <property type="match status" value="2"/>
</dbReference>
<dbReference type="InterPro" id="IPR036770">
    <property type="entry name" value="Ankyrin_rpt-contain_sf"/>
</dbReference>
<keyword evidence="2 3" id="KW-0040">ANK repeat</keyword>
<dbReference type="Gene3D" id="1.25.40.20">
    <property type="entry name" value="Ankyrin repeat-containing domain"/>
    <property type="match status" value="1"/>
</dbReference>
<dbReference type="STRING" id="42251.A0A2T7A8Y8"/>
<feature type="repeat" description="ANK" evidence="3">
    <location>
        <begin position="90"/>
        <end position="122"/>
    </location>
</feature>
<dbReference type="Proteomes" id="UP000244722">
    <property type="component" value="Unassembled WGS sequence"/>
</dbReference>
<evidence type="ECO:0000256" key="2">
    <source>
        <dbReference type="ARBA" id="ARBA00023043"/>
    </source>
</evidence>
<dbReference type="InterPro" id="IPR002110">
    <property type="entry name" value="Ankyrin_rpt"/>
</dbReference>
<evidence type="ECO:0000313" key="4">
    <source>
        <dbReference type="EMBL" id="PUU84190.1"/>
    </source>
</evidence>
<dbReference type="PANTHER" id="PTHR46680:SF3">
    <property type="entry name" value="NF-KAPPA-B INHIBITOR CACTUS"/>
    <property type="match status" value="1"/>
</dbReference>
<evidence type="ECO:0000256" key="1">
    <source>
        <dbReference type="ARBA" id="ARBA00022737"/>
    </source>
</evidence>
<proteinExistence type="predicted"/>
<dbReference type="AlphaFoldDB" id="A0A2T7A8Y8"/>
<evidence type="ECO:0000256" key="3">
    <source>
        <dbReference type="PROSITE-ProRule" id="PRU00023"/>
    </source>
</evidence>
<evidence type="ECO:0000313" key="5">
    <source>
        <dbReference type="Proteomes" id="UP000244722"/>
    </source>
</evidence>
<protein>
    <submittedName>
        <fullName evidence="4">Ankyrin repeat-containing domain protein</fullName>
    </submittedName>
</protein>
<dbReference type="SMART" id="SM00248">
    <property type="entry name" value="ANK"/>
    <property type="match status" value="2"/>
</dbReference>
<keyword evidence="5" id="KW-1185">Reference proteome</keyword>
<dbReference type="GO" id="GO:0051059">
    <property type="term" value="F:NF-kappaB binding"/>
    <property type="evidence" value="ECO:0007669"/>
    <property type="project" value="TreeGrafter"/>
</dbReference>
<keyword evidence="1" id="KW-0677">Repeat</keyword>
<reference evidence="4 5" key="1">
    <citation type="submission" date="2017-04" db="EMBL/GenBank/DDBJ databases">
        <title>Draft genome sequence of Tuber borchii Vittad., a whitish edible truffle.</title>
        <authorList>
            <consortium name="DOE Joint Genome Institute"/>
            <person name="Murat C."/>
            <person name="Kuo A."/>
            <person name="Barry K.W."/>
            <person name="Clum A."/>
            <person name="Dockter R.B."/>
            <person name="Fauchery L."/>
            <person name="Iotti M."/>
            <person name="Kohler A."/>
            <person name="Labutti K."/>
            <person name="Lindquist E.A."/>
            <person name="Lipzen A."/>
            <person name="Ohm R.A."/>
            <person name="Wang M."/>
            <person name="Grigoriev I.V."/>
            <person name="Zambonelli A."/>
            <person name="Martin F.M."/>
        </authorList>
    </citation>
    <scope>NUCLEOTIDE SEQUENCE [LARGE SCALE GENOMIC DNA]</scope>
    <source>
        <strain evidence="4 5">Tbo3840</strain>
    </source>
</reference>
<sequence length="210" mass="23335">MPLVEKALKDFPEGANSKGLFHLAARFISGAYKILIAKCNPSLLTDPDLDGNTPLHEAAISGHSSMLQDLVKELRGRKVCSNEVNKKNHFGNTPLHLAFQFDHPGIVDLLIKEGADVTIKNNARLTASELGAKLERGESLDILKQEEEERAEAKKEVPNEPPYLREHHHHIPTTFSSNNTIIVTNYRIQPPSHCASRQPNLSLLVFVLNL</sequence>
<organism evidence="4 5">
    <name type="scientific">Tuber borchii</name>
    <name type="common">White truffle</name>
    <dbReference type="NCBI Taxonomy" id="42251"/>
    <lineage>
        <taxon>Eukaryota</taxon>
        <taxon>Fungi</taxon>
        <taxon>Dikarya</taxon>
        <taxon>Ascomycota</taxon>
        <taxon>Pezizomycotina</taxon>
        <taxon>Pezizomycetes</taxon>
        <taxon>Pezizales</taxon>
        <taxon>Tuberaceae</taxon>
        <taxon>Tuber</taxon>
    </lineage>
</organism>
<dbReference type="PRINTS" id="PR01415">
    <property type="entry name" value="ANKYRIN"/>
</dbReference>
<dbReference type="GO" id="GO:0071356">
    <property type="term" value="P:cellular response to tumor necrosis factor"/>
    <property type="evidence" value="ECO:0007669"/>
    <property type="project" value="TreeGrafter"/>
</dbReference>
<dbReference type="InterPro" id="IPR051070">
    <property type="entry name" value="NF-kappa-B_inhibitor"/>
</dbReference>
<dbReference type="PANTHER" id="PTHR46680">
    <property type="entry name" value="NF-KAPPA-B INHIBITOR ALPHA"/>
    <property type="match status" value="1"/>
</dbReference>
<accession>A0A2T7A8Y8</accession>
<dbReference type="Pfam" id="PF12796">
    <property type="entry name" value="Ank_2"/>
    <property type="match status" value="1"/>
</dbReference>
<feature type="repeat" description="ANK" evidence="3">
    <location>
        <begin position="50"/>
        <end position="72"/>
    </location>
</feature>
<dbReference type="SUPFAM" id="SSF48403">
    <property type="entry name" value="Ankyrin repeat"/>
    <property type="match status" value="1"/>
</dbReference>